<dbReference type="InterPro" id="IPR003593">
    <property type="entry name" value="AAA+_ATPase"/>
</dbReference>
<accession>A0A290XIT7</accession>
<dbReference type="SUPFAM" id="SSF52540">
    <property type="entry name" value="P-loop containing nucleoside triphosphate hydrolases"/>
    <property type="match status" value="1"/>
</dbReference>
<evidence type="ECO:0000313" key="6">
    <source>
        <dbReference type="Proteomes" id="UP000218968"/>
    </source>
</evidence>
<keyword evidence="2" id="KW-0547">Nucleotide-binding</keyword>
<gene>
    <name evidence="5" type="ORF">CNR27_14665</name>
</gene>
<dbReference type="PANTHER" id="PTHR43023">
    <property type="entry name" value="PROTEIN TRIGALACTOSYLDIACYLGLYCEROL 3, CHLOROPLASTIC"/>
    <property type="match status" value="1"/>
</dbReference>
<dbReference type="PROSITE" id="PS50893">
    <property type="entry name" value="ABC_TRANSPORTER_2"/>
    <property type="match status" value="1"/>
</dbReference>
<keyword evidence="6" id="KW-1185">Reference proteome</keyword>
<evidence type="ECO:0000313" key="5">
    <source>
        <dbReference type="EMBL" id="ATD68918.1"/>
    </source>
</evidence>
<dbReference type="InterPro" id="IPR027417">
    <property type="entry name" value="P-loop_NTPase"/>
</dbReference>
<dbReference type="AlphaFoldDB" id="A0A290XIT7"/>
<dbReference type="GO" id="GO:0005524">
    <property type="term" value="F:ATP binding"/>
    <property type="evidence" value="ECO:0007669"/>
    <property type="project" value="UniProtKB-KW"/>
</dbReference>
<evidence type="ECO:0000256" key="3">
    <source>
        <dbReference type="ARBA" id="ARBA00022840"/>
    </source>
</evidence>
<dbReference type="Proteomes" id="UP000218968">
    <property type="component" value="Chromosome"/>
</dbReference>
<dbReference type="InterPro" id="IPR017871">
    <property type="entry name" value="ABC_transporter-like_CS"/>
</dbReference>
<dbReference type="PANTHER" id="PTHR43023:SF3">
    <property type="entry name" value="PROTEIN TRIGALACTOSYLDIACYLGLYCEROL 3, CHLOROPLASTIC"/>
    <property type="match status" value="1"/>
</dbReference>
<organism evidence="5 6">
    <name type="scientific">Luteimonas chenhongjianii</name>
    <dbReference type="NCBI Taxonomy" id="2006110"/>
    <lineage>
        <taxon>Bacteria</taxon>
        <taxon>Pseudomonadati</taxon>
        <taxon>Pseudomonadota</taxon>
        <taxon>Gammaproteobacteria</taxon>
        <taxon>Lysobacterales</taxon>
        <taxon>Lysobacteraceae</taxon>
        <taxon>Luteimonas</taxon>
    </lineage>
</organism>
<name>A0A290XIT7_9GAMM</name>
<dbReference type="OrthoDB" id="9802264at2"/>
<dbReference type="Pfam" id="PF00005">
    <property type="entry name" value="ABC_tran"/>
    <property type="match status" value="1"/>
</dbReference>
<dbReference type="InterPro" id="IPR003439">
    <property type="entry name" value="ABC_transporter-like_ATP-bd"/>
</dbReference>
<feature type="domain" description="ABC transporter" evidence="4">
    <location>
        <begin position="24"/>
        <end position="262"/>
    </location>
</feature>
<dbReference type="KEGG" id="lum:CNR27_14665"/>
<dbReference type="SMART" id="SM00382">
    <property type="entry name" value="AAA"/>
    <property type="match status" value="1"/>
</dbReference>
<sequence length="280" mass="29858">MVTTPEPASNDVPARDTAPDGVAVRVRGLVTRFGSQTVHEGLDLDVRQGEILGVVGGSGTGKSVLMRSIIGLRAPQAGTIDVLGADALARDPEQRSLIERNTGVLFQDGALFSSLTVGENVQVPLKEHHPDLSDSLRYELSLLKIKLAGLPADALDKLPAQLSGGMRKRAGLARALALDPPLLFLDEPTAGLDPIGAAAFDRLIRTLQKALGLTVFLVTHDLDTLYAICDRIAVLADRRVIAAAPVEEIERIDHPWIQEYFHGPRGRAARDARATGPGAD</sequence>
<protein>
    <submittedName>
        <fullName evidence="5">ABC transporter ATP-binding protein</fullName>
    </submittedName>
</protein>
<dbReference type="Gene3D" id="3.40.50.300">
    <property type="entry name" value="P-loop containing nucleotide triphosphate hydrolases"/>
    <property type="match status" value="1"/>
</dbReference>
<dbReference type="GO" id="GO:0016887">
    <property type="term" value="F:ATP hydrolysis activity"/>
    <property type="evidence" value="ECO:0007669"/>
    <property type="project" value="InterPro"/>
</dbReference>
<evidence type="ECO:0000259" key="4">
    <source>
        <dbReference type="PROSITE" id="PS50893"/>
    </source>
</evidence>
<dbReference type="PROSITE" id="PS00211">
    <property type="entry name" value="ABC_TRANSPORTER_1"/>
    <property type="match status" value="1"/>
</dbReference>
<keyword evidence="3 5" id="KW-0067">ATP-binding</keyword>
<evidence type="ECO:0000256" key="2">
    <source>
        <dbReference type="ARBA" id="ARBA00022741"/>
    </source>
</evidence>
<keyword evidence="1" id="KW-0813">Transport</keyword>
<proteinExistence type="predicted"/>
<dbReference type="CDD" id="cd03261">
    <property type="entry name" value="ABC_Org_Solvent_Resistant"/>
    <property type="match status" value="1"/>
</dbReference>
<evidence type="ECO:0000256" key="1">
    <source>
        <dbReference type="ARBA" id="ARBA00022448"/>
    </source>
</evidence>
<dbReference type="EMBL" id="CP023406">
    <property type="protein sequence ID" value="ATD68918.1"/>
    <property type="molecule type" value="Genomic_DNA"/>
</dbReference>
<reference evidence="6" key="1">
    <citation type="submission" date="2017-09" db="EMBL/GenBank/DDBJ databases">
        <title>Luteimonas liuhanmingii sp.nov., isolated from the intestinal contents of Tibetan Plateau Pika in Yushu, Qinghai Province, China.</title>
        <authorList>
            <person name="Gui Z."/>
        </authorList>
    </citation>
    <scope>NUCLEOTIDE SEQUENCE [LARGE SCALE GENOMIC DNA]</scope>
    <source>
        <strain evidence="6">100111</strain>
    </source>
</reference>